<evidence type="ECO:0000313" key="3">
    <source>
        <dbReference type="Proteomes" id="UP000743370"/>
    </source>
</evidence>
<feature type="compositionally biased region" description="Basic and acidic residues" evidence="1">
    <location>
        <begin position="38"/>
        <end position="54"/>
    </location>
</feature>
<name>A0A8T0KAE3_PHAAN</name>
<feature type="compositionally biased region" description="Acidic residues" evidence="1">
    <location>
        <begin position="130"/>
        <end position="142"/>
    </location>
</feature>
<feature type="compositionally biased region" description="Acidic residues" evidence="1">
    <location>
        <begin position="26"/>
        <end position="37"/>
    </location>
</feature>
<protein>
    <submittedName>
        <fullName evidence="2">Uncharacterized protein</fullName>
    </submittedName>
</protein>
<feature type="compositionally biased region" description="Gly residues" evidence="1">
    <location>
        <begin position="86"/>
        <end position="100"/>
    </location>
</feature>
<evidence type="ECO:0000256" key="1">
    <source>
        <dbReference type="SAM" id="MobiDB-lite"/>
    </source>
</evidence>
<proteinExistence type="predicted"/>
<dbReference type="EMBL" id="JABFOF010000005">
    <property type="protein sequence ID" value="KAG2396541.1"/>
    <property type="molecule type" value="Genomic_DNA"/>
</dbReference>
<feature type="region of interest" description="Disordered" evidence="1">
    <location>
        <begin position="1"/>
        <end position="103"/>
    </location>
</feature>
<sequence length="156" mass="16066">MLEHRHEGEDHDDEVGEVGQNGGEEGIGEDGEQQVGEDGDKVVEVVEGQLPEHGEDGEDDIIGGGVGDGEDDIIGGGVGDGEDDIIGGGVDGGGVDGGVGDVQDEFDVSSWVGSDEDASVNEDDLEDVILEGDEEPEQEESEGSLFGETDEITAQL</sequence>
<gene>
    <name evidence="2" type="ORF">HKW66_Vig0228160</name>
</gene>
<reference evidence="2 3" key="1">
    <citation type="submission" date="2020-05" db="EMBL/GenBank/DDBJ databases">
        <title>Vigna angularis (adzuki bean) Var. LongXiaoDou No. 4 denovo assembly.</title>
        <authorList>
            <person name="Xiang H."/>
        </authorList>
    </citation>
    <scope>NUCLEOTIDE SEQUENCE [LARGE SCALE GENOMIC DNA]</scope>
    <source>
        <tissue evidence="2">Leaf</tissue>
    </source>
</reference>
<accession>A0A8T0KAE3</accession>
<comment type="caution">
    <text evidence="2">The sequence shown here is derived from an EMBL/GenBank/DDBJ whole genome shotgun (WGS) entry which is preliminary data.</text>
</comment>
<dbReference type="AlphaFoldDB" id="A0A8T0KAE3"/>
<evidence type="ECO:0000313" key="2">
    <source>
        <dbReference type="EMBL" id="KAG2396541.1"/>
    </source>
</evidence>
<feature type="region of interest" description="Disordered" evidence="1">
    <location>
        <begin position="130"/>
        <end position="156"/>
    </location>
</feature>
<organism evidence="2 3">
    <name type="scientific">Phaseolus angularis</name>
    <name type="common">Azuki bean</name>
    <name type="synonym">Vigna angularis</name>
    <dbReference type="NCBI Taxonomy" id="3914"/>
    <lineage>
        <taxon>Eukaryota</taxon>
        <taxon>Viridiplantae</taxon>
        <taxon>Streptophyta</taxon>
        <taxon>Embryophyta</taxon>
        <taxon>Tracheophyta</taxon>
        <taxon>Spermatophyta</taxon>
        <taxon>Magnoliopsida</taxon>
        <taxon>eudicotyledons</taxon>
        <taxon>Gunneridae</taxon>
        <taxon>Pentapetalae</taxon>
        <taxon>rosids</taxon>
        <taxon>fabids</taxon>
        <taxon>Fabales</taxon>
        <taxon>Fabaceae</taxon>
        <taxon>Papilionoideae</taxon>
        <taxon>50 kb inversion clade</taxon>
        <taxon>NPAAA clade</taxon>
        <taxon>indigoferoid/millettioid clade</taxon>
        <taxon>Phaseoleae</taxon>
        <taxon>Vigna</taxon>
    </lineage>
</organism>
<dbReference type="Proteomes" id="UP000743370">
    <property type="component" value="Unassembled WGS sequence"/>
</dbReference>